<evidence type="ECO:0000256" key="1">
    <source>
        <dbReference type="ARBA" id="ARBA00010846"/>
    </source>
</evidence>
<keyword evidence="4" id="KW-1185">Reference proteome</keyword>
<evidence type="ECO:0000313" key="4">
    <source>
        <dbReference type="Proteomes" id="UP000479710"/>
    </source>
</evidence>
<protein>
    <recommendedName>
        <fullName evidence="2">BPM/SPOP BACK domain-containing protein</fullName>
    </recommendedName>
</protein>
<dbReference type="Pfam" id="PF24570">
    <property type="entry name" value="BACK_BPM_SPOP"/>
    <property type="match status" value="1"/>
</dbReference>
<evidence type="ECO:0000259" key="2">
    <source>
        <dbReference type="Pfam" id="PF24570"/>
    </source>
</evidence>
<dbReference type="OrthoDB" id="685261at2759"/>
<gene>
    <name evidence="3" type="ORF">E2562_001791</name>
</gene>
<organism evidence="3 4">
    <name type="scientific">Oryza meyeriana var. granulata</name>
    <dbReference type="NCBI Taxonomy" id="110450"/>
    <lineage>
        <taxon>Eukaryota</taxon>
        <taxon>Viridiplantae</taxon>
        <taxon>Streptophyta</taxon>
        <taxon>Embryophyta</taxon>
        <taxon>Tracheophyta</taxon>
        <taxon>Spermatophyta</taxon>
        <taxon>Magnoliopsida</taxon>
        <taxon>Liliopsida</taxon>
        <taxon>Poales</taxon>
        <taxon>Poaceae</taxon>
        <taxon>BOP clade</taxon>
        <taxon>Oryzoideae</taxon>
        <taxon>Oryzeae</taxon>
        <taxon>Oryzinae</taxon>
        <taxon>Oryza</taxon>
        <taxon>Oryza meyeriana</taxon>
    </lineage>
</organism>
<dbReference type="EMBL" id="SPHZ02000009">
    <property type="protein sequence ID" value="KAF0898143.1"/>
    <property type="molecule type" value="Genomic_DNA"/>
</dbReference>
<dbReference type="Proteomes" id="UP000479710">
    <property type="component" value="Unassembled WGS sequence"/>
</dbReference>
<reference evidence="3 4" key="1">
    <citation type="submission" date="2019-11" db="EMBL/GenBank/DDBJ databases">
        <title>Whole genome sequence of Oryza granulata.</title>
        <authorList>
            <person name="Li W."/>
        </authorList>
    </citation>
    <scope>NUCLEOTIDE SEQUENCE [LARGE SCALE GENOMIC DNA]</scope>
    <source>
        <strain evidence="4">cv. Menghai</strain>
        <tissue evidence="3">Leaf</tissue>
    </source>
</reference>
<dbReference type="Gene3D" id="1.25.40.420">
    <property type="match status" value="1"/>
</dbReference>
<dbReference type="InterPro" id="IPR056423">
    <property type="entry name" value="BACK_BPM_SPOP"/>
</dbReference>
<dbReference type="AlphaFoldDB" id="A0A6G1CEV5"/>
<accession>A0A6G1CEV5</accession>
<sequence>MALATETGPSWVGGGLQTTWLRSELGTRPPAGVSVDTVATTLVYAEMHACPELKKRCLDFFVRDKNFEEVASADCFVEIKVHGYNSDV</sequence>
<comment type="similarity">
    <text evidence="1">Belongs to the Tdpoz family.</text>
</comment>
<name>A0A6G1CEV5_9ORYZ</name>
<evidence type="ECO:0000313" key="3">
    <source>
        <dbReference type="EMBL" id="KAF0898143.1"/>
    </source>
</evidence>
<comment type="caution">
    <text evidence="3">The sequence shown here is derived from an EMBL/GenBank/DDBJ whole genome shotgun (WGS) entry which is preliminary data.</text>
</comment>
<proteinExistence type="inferred from homology"/>
<feature type="domain" description="BPM/SPOP BACK" evidence="2">
    <location>
        <begin position="37"/>
        <end position="80"/>
    </location>
</feature>